<keyword evidence="2" id="KW-1185">Reference proteome</keyword>
<dbReference type="Proteomes" id="UP001161422">
    <property type="component" value="Unassembled WGS sequence"/>
</dbReference>
<dbReference type="InterPro" id="IPR014987">
    <property type="entry name" value="UPF_YfcL"/>
</dbReference>
<evidence type="ECO:0008006" key="3">
    <source>
        <dbReference type="Google" id="ProtNLM"/>
    </source>
</evidence>
<reference evidence="1" key="2">
    <citation type="submission" date="2023-01" db="EMBL/GenBank/DDBJ databases">
        <title>Draft genome sequence of Paraferrimonas sedimenticola strain NBRC 101628.</title>
        <authorList>
            <person name="Sun Q."/>
            <person name="Mori K."/>
        </authorList>
    </citation>
    <scope>NUCLEOTIDE SEQUENCE</scope>
    <source>
        <strain evidence="1">NBRC 101628</strain>
    </source>
</reference>
<evidence type="ECO:0000313" key="1">
    <source>
        <dbReference type="EMBL" id="GLP96582.1"/>
    </source>
</evidence>
<dbReference type="AlphaFoldDB" id="A0AA37W1Q1"/>
<accession>A0AA37W1Q1</accession>
<gene>
    <name evidence="1" type="primary">yfcL</name>
    <name evidence="1" type="ORF">GCM10007895_18880</name>
</gene>
<sequence length="88" mass="9495">MLEQYEQQLDSWMAHQVDNANDDELFAAGYLQGHVTVALSEVEASGESNFESLSAAVAAALKGAESELSAEDQELVANAWADLQQHLS</sequence>
<proteinExistence type="predicted"/>
<organism evidence="1 2">
    <name type="scientific">Paraferrimonas sedimenticola</name>
    <dbReference type="NCBI Taxonomy" id="375674"/>
    <lineage>
        <taxon>Bacteria</taxon>
        <taxon>Pseudomonadati</taxon>
        <taxon>Pseudomonadota</taxon>
        <taxon>Gammaproteobacteria</taxon>
        <taxon>Alteromonadales</taxon>
        <taxon>Ferrimonadaceae</taxon>
        <taxon>Paraferrimonas</taxon>
    </lineage>
</organism>
<evidence type="ECO:0000313" key="2">
    <source>
        <dbReference type="Proteomes" id="UP001161422"/>
    </source>
</evidence>
<protein>
    <recommendedName>
        <fullName evidence="3">YfcL protein</fullName>
    </recommendedName>
</protein>
<comment type="caution">
    <text evidence="1">The sequence shown here is derived from an EMBL/GenBank/DDBJ whole genome shotgun (WGS) entry which is preliminary data.</text>
</comment>
<dbReference type="Pfam" id="PF08891">
    <property type="entry name" value="YfcL"/>
    <property type="match status" value="1"/>
</dbReference>
<dbReference type="RefSeq" id="WP_095503910.1">
    <property type="nucleotide sequence ID" value="NZ_BSNC01000005.1"/>
</dbReference>
<reference evidence="1" key="1">
    <citation type="journal article" date="2014" name="Int. J. Syst. Evol. Microbiol.">
        <title>Complete genome sequence of Corynebacterium casei LMG S-19264T (=DSM 44701T), isolated from a smear-ripened cheese.</title>
        <authorList>
            <consortium name="US DOE Joint Genome Institute (JGI-PGF)"/>
            <person name="Walter F."/>
            <person name="Albersmeier A."/>
            <person name="Kalinowski J."/>
            <person name="Ruckert C."/>
        </authorList>
    </citation>
    <scope>NUCLEOTIDE SEQUENCE</scope>
    <source>
        <strain evidence="1">NBRC 101628</strain>
    </source>
</reference>
<dbReference type="EMBL" id="BSNC01000005">
    <property type="protein sequence ID" value="GLP96582.1"/>
    <property type="molecule type" value="Genomic_DNA"/>
</dbReference>
<name>A0AA37W1Q1_9GAMM</name>